<gene>
    <name evidence="2" type="ORF">L3X39_00915</name>
</gene>
<dbReference type="RefSeq" id="WP_237229493.1">
    <property type="nucleotide sequence ID" value="NZ_JAKKDV010000001.1"/>
</dbReference>
<protein>
    <submittedName>
        <fullName evidence="2">Amidohydrolase family protein</fullName>
    </submittedName>
</protein>
<reference evidence="2 3" key="1">
    <citation type="submission" date="2022-01" db="EMBL/GenBank/DDBJ databases">
        <title>Draft genome sequence of Sabulilitoribacter multivorans KCTC 32326.</title>
        <authorList>
            <person name="Oh J.-S."/>
        </authorList>
    </citation>
    <scope>NUCLEOTIDE SEQUENCE [LARGE SCALE GENOMIC DNA]</scope>
    <source>
        <strain evidence="2 3">M-M16</strain>
    </source>
</reference>
<dbReference type="CDD" id="cd01299">
    <property type="entry name" value="Met_dep_hydrolase_A"/>
    <property type="match status" value="1"/>
</dbReference>
<dbReference type="InterPro" id="IPR032466">
    <property type="entry name" value="Metal_Hydrolase"/>
</dbReference>
<dbReference type="InterPro" id="IPR006680">
    <property type="entry name" value="Amidohydro-rel"/>
</dbReference>
<dbReference type="SUPFAM" id="SSF51556">
    <property type="entry name" value="Metallo-dependent hydrolases"/>
    <property type="match status" value="1"/>
</dbReference>
<comment type="caution">
    <text evidence="2">The sequence shown here is derived from an EMBL/GenBank/DDBJ whole genome shotgun (WGS) entry which is preliminary data.</text>
</comment>
<proteinExistence type="predicted"/>
<dbReference type="EMBL" id="JAKKDV010000001">
    <property type="protein sequence ID" value="MCF7559182.1"/>
    <property type="molecule type" value="Genomic_DNA"/>
</dbReference>
<evidence type="ECO:0000313" key="3">
    <source>
        <dbReference type="Proteomes" id="UP001200022"/>
    </source>
</evidence>
<dbReference type="Pfam" id="PF01979">
    <property type="entry name" value="Amidohydro_1"/>
    <property type="match status" value="1"/>
</dbReference>
<dbReference type="InterPro" id="IPR057744">
    <property type="entry name" value="OTAase-like"/>
</dbReference>
<dbReference type="Proteomes" id="UP001200022">
    <property type="component" value="Unassembled WGS sequence"/>
</dbReference>
<dbReference type="PANTHER" id="PTHR43135">
    <property type="entry name" value="ALPHA-D-RIBOSE 1-METHYLPHOSPHONATE 5-TRIPHOSPHATE DIPHOSPHATASE"/>
    <property type="match status" value="1"/>
</dbReference>
<evidence type="ECO:0000259" key="1">
    <source>
        <dbReference type="Pfam" id="PF01979"/>
    </source>
</evidence>
<name>A0ABS9IEG4_9FLAO</name>
<evidence type="ECO:0000313" key="2">
    <source>
        <dbReference type="EMBL" id="MCF7559182.1"/>
    </source>
</evidence>
<sequence>MKKLFYFLLFIGYTAISQNTYMHCGKLVDTKNGNVLTNQTIVVSENKILLVENGFLQPENEADIIIDLKDKTVLPGLIDMHVHLEQESNPKKYLERFTDNEADVAFKSTVFAKATLMAGFTTVRDLGGSGVNISLRNAINRGDVIGPRIFTAGKSIATTGGHADPTNGMKKELMGDPGPKEGVVNGIEDARKAVRQRYKDGADVIKITATGGVLSVAKSGQNPQFTLEEIEEICKTAKDYGMTIAAHAHGDEGMKRAVIGGVTTIEHGTLMSDETMELMKKHGTYYVPTITAGKEVAEKAKIKGFYPELVVPKALEIGPKIQETFAKAYKKGVKIAFGTDAGVFKHGENGKEFGYMVEVGMPAMEAIQTATIISAKILNAENELGEIKVGFIADIIAVNDNPIENIKTLEDVIFVMKEGVVYKRN</sequence>
<feature type="domain" description="Amidohydrolase-related" evidence="1">
    <location>
        <begin position="72"/>
        <end position="420"/>
    </location>
</feature>
<organism evidence="2 3">
    <name type="scientific">Flaviramulus multivorans</name>
    <dbReference type="NCBI Taxonomy" id="1304750"/>
    <lineage>
        <taxon>Bacteria</taxon>
        <taxon>Pseudomonadati</taxon>
        <taxon>Bacteroidota</taxon>
        <taxon>Flavobacteriia</taxon>
        <taxon>Flavobacteriales</taxon>
        <taxon>Flavobacteriaceae</taxon>
        <taxon>Flaviramulus</taxon>
    </lineage>
</organism>
<dbReference type="Gene3D" id="2.30.40.10">
    <property type="entry name" value="Urease, subunit C, domain 1"/>
    <property type="match status" value="1"/>
</dbReference>
<dbReference type="InterPro" id="IPR051781">
    <property type="entry name" value="Metallo-dep_Hydrolase"/>
</dbReference>
<dbReference type="PANTHER" id="PTHR43135:SF3">
    <property type="entry name" value="ALPHA-D-RIBOSE 1-METHYLPHOSPHONATE 5-TRIPHOSPHATE DIPHOSPHATASE"/>
    <property type="match status" value="1"/>
</dbReference>
<dbReference type="Gene3D" id="3.20.20.140">
    <property type="entry name" value="Metal-dependent hydrolases"/>
    <property type="match status" value="1"/>
</dbReference>
<accession>A0ABS9IEG4</accession>
<dbReference type="InterPro" id="IPR011059">
    <property type="entry name" value="Metal-dep_hydrolase_composite"/>
</dbReference>
<keyword evidence="3" id="KW-1185">Reference proteome</keyword>
<dbReference type="SUPFAM" id="SSF51338">
    <property type="entry name" value="Composite domain of metallo-dependent hydrolases"/>
    <property type="match status" value="1"/>
</dbReference>